<name>A0A5Q4BH78_9PEZI</name>
<dbReference type="EMBL" id="PUHP01001270">
    <property type="protein sequence ID" value="TQN66258.1"/>
    <property type="molecule type" value="Genomic_DNA"/>
</dbReference>
<feature type="non-terminal residue" evidence="2">
    <location>
        <position position="39"/>
    </location>
</feature>
<dbReference type="AlphaFoldDB" id="A0A5Q4BH78"/>
<feature type="signal peptide" evidence="1">
    <location>
        <begin position="1"/>
        <end position="18"/>
    </location>
</feature>
<keyword evidence="1" id="KW-0732">Signal</keyword>
<keyword evidence="3" id="KW-1185">Reference proteome</keyword>
<comment type="caution">
    <text evidence="2">The sequence shown here is derived from an EMBL/GenBank/DDBJ whole genome shotgun (WGS) entry which is preliminary data.</text>
</comment>
<protein>
    <submittedName>
        <fullName evidence="2">Uncharacterized protein</fullName>
    </submittedName>
</protein>
<proteinExistence type="predicted"/>
<accession>A0A5Q4BH78</accession>
<gene>
    <name evidence="2" type="ORF">CSHISOI_09181</name>
</gene>
<evidence type="ECO:0000313" key="3">
    <source>
        <dbReference type="Proteomes" id="UP000326340"/>
    </source>
</evidence>
<reference evidence="2 3" key="1">
    <citation type="journal article" date="2019" name="Sci. Rep.">
        <title>Colletotrichum shisoi sp. nov., an anthracnose pathogen of Perilla frutescens in Japan: molecular phylogenetic, morphological and genomic evidence.</title>
        <authorList>
            <person name="Gan P."/>
            <person name="Tsushima A."/>
            <person name="Hiroyama R."/>
            <person name="Narusaka M."/>
            <person name="Takano Y."/>
            <person name="Narusaka Y."/>
            <person name="Kawaradani M."/>
            <person name="Damm U."/>
            <person name="Shirasu K."/>
        </authorList>
    </citation>
    <scope>NUCLEOTIDE SEQUENCE [LARGE SCALE GENOMIC DNA]</scope>
    <source>
        <strain evidence="2 3">PG-2018a</strain>
    </source>
</reference>
<organism evidence="2 3">
    <name type="scientific">Colletotrichum shisoi</name>
    <dbReference type="NCBI Taxonomy" id="2078593"/>
    <lineage>
        <taxon>Eukaryota</taxon>
        <taxon>Fungi</taxon>
        <taxon>Dikarya</taxon>
        <taxon>Ascomycota</taxon>
        <taxon>Pezizomycotina</taxon>
        <taxon>Sordariomycetes</taxon>
        <taxon>Hypocreomycetidae</taxon>
        <taxon>Glomerellales</taxon>
        <taxon>Glomerellaceae</taxon>
        <taxon>Colletotrichum</taxon>
        <taxon>Colletotrichum destructivum species complex</taxon>
    </lineage>
</organism>
<evidence type="ECO:0000313" key="2">
    <source>
        <dbReference type="EMBL" id="TQN66258.1"/>
    </source>
</evidence>
<feature type="chain" id="PRO_5025043042" evidence="1">
    <location>
        <begin position="19"/>
        <end position="39"/>
    </location>
</feature>
<sequence>MKTFTFLSILALASSAAAVAVDSRATLPGFAERACGTTG</sequence>
<evidence type="ECO:0000256" key="1">
    <source>
        <dbReference type="SAM" id="SignalP"/>
    </source>
</evidence>
<dbReference type="Proteomes" id="UP000326340">
    <property type="component" value="Unassembled WGS sequence"/>
</dbReference>